<protein>
    <recommendedName>
        <fullName evidence="5">Protein transport protein USE1</fullName>
    </recommendedName>
</protein>
<comment type="caution">
    <text evidence="3">The sequence shown here is derived from an EMBL/GenBank/DDBJ whole genome shotgun (WGS) entry which is preliminary data.</text>
</comment>
<evidence type="ECO:0000256" key="2">
    <source>
        <dbReference type="SAM" id="Phobius"/>
    </source>
</evidence>
<organism evidence="3 4">
    <name type="scientific">Wickerhamomyces pijperi</name>
    <name type="common">Yeast</name>
    <name type="synonym">Pichia pijperi</name>
    <dbReference type="NCBI Taxonomy" id="599730"/>
    <lineage>
        <taxon>Eukaryota</taxon>
        <taxon>Fungi</taxon>
        <taxon>Dikarya</taxon>
        <taxon>Ascomycota</taxon>
        <taxon>Saccharomycotina</taxon>
        <taxon>Saccharomycetes</taxon>
        <taxon>Phaffomycetales</taxon>
        <taxon>Wickerhamomycetaceae</taxon>
        <taxon>Wickerhamomyces</taxon>
    </lineage>
</organism>
<reference evidence="3" key="1">
    <citation type="journal article" date="2021" name="Open Biol.">
        <title>Shared evolutionary footprints suggest mitochondrial oxidative damage underlies multiple complex I losses in fungi.</title>
        <authorList>
            <person name="Schikora-Tamarit M.A."/>
            <person name="Marcet-Houben M."/>
            <person name="Nosek J."/>
            <person name="Gabaldon T."/>
        </authorList>
    </citation>
    <scope>NUCLEOTIDE SEQUENCE</scope>
    <source>
        <strain evidence="3">CBS2887</strain>
    </source>
</reference>
<gene>
    <name evidence="3" type="ORF">WICPIJ_009339</name>
</gene>
<sequence>MTDTINTISHYHNKLLHDTLDNPEGDSSISFINHLNYSKHEKISDKIRLQIISTPYLQRNKALKEAFASYNDLIVNGKFVNDMIISEEKKKLEHQRKRRLSVDFDHSTLDNDSTQDSQVDLNSNEDEDLSTLRSRLLTKKRTKVVKTFDEQLADEENKQEDILKDMFQFIQGIKDGAQEFNSKLQEDASLLKAAESGLLLTSSKLEKSSKNLTNTMKELSLWNALKFAGVVLVSFIICIVLILVFPKW</sequence>
<accession>A0A9P8PNX9</accession>
<evidence type="ECO:0000313" key="4">
    <source>
        <dbReference type="Proteomes" id="UP000774326"/>
    </source>
</evidence>
<dbReference type="Proteomes" id="UP000774326">
    <property type="component" value="Unassembled WGS sequence"/>
</dbReference>
<dbReference type="OrthoDB" id="4008582at2759"/>
<feature type="compositionally biased region" description="Polar residues" evidence="1">
    <location>
        <begin position="110"/>
        <end position="122"/>
    </location>
</feature>
<evidence type="ECO:0008006" key="5">
    <source>
        <dbReference type="Google" id="ProtNLM"/>
    </source>
</evidence>
<keyword evidence="2" id="KW-0472">Membrane</keyword>
<proteinExistence type="predicted"/>
<feature type="region of interest" description="Disordered" evidence="1">
    <location>
        <begin position="103"/>
        <end position="126"/>
    </location>
</feature>
<keyword evidence="2" id="KW-0812">Transmembrane</keyword>
<feature type="transmembrane region" description="Helical" evidence="2">
    <location>
        <begin position="224"/>
        <end position="245"/>
    </location>
</feature>
<keyword evidence="2" id="KW-1133">Transmembrane helix</keyword>
<keyword evidence="4" id="KW-1185">Reference proteome</keyword>
<evidence type="ECO:0000256" key="1">
    <source>
        <dbReference type="SAM" id="MobiDB-lite"/>
    </source>
</evidence>
<evidence type="ECO:0000313" key="3">
    <source>
        <dbReference type="EMBL" id="KAH3675602.1"/>
    </source>
</evidence>
<dbReference type="EMBL" id="JAEUBG010005398">
    <property type="protein sequence ID" value="KAH3675602.1"/>
    <property type="molecule type" value="Genomic_DNA"/>
</dbReference>
<dbReference type="AlphaFoldDB" id="A0A9P8PNX9"/>
<name>A0A9P8PNX9_WICPI</name>
<reference evidence="3" key="2">
    <citation type="submission" date="2021-01" db="EMBL/GenBank/DDBJ databases">
        <authorList>
            <person name="Schikora-Tamarit M.A."/>
        </authorList>
    </citation>
    <scope>NUCLEOTIDE SEQUENCE</scope>
    <source>
        <strain evidence="3">CBS2887</strain>
    </source>
</reference>